<evidence type="ECO:0000256" key="7">
    <source>
        <dbReference type="ARBA" id="ARBA00023002"/>
    </source>
</evidence>
<dbReference type="EMBL" id="FNJL01000021">
    <property type="protein sequence ID" value="SDP68654.1"/>
    <property type="molecule type" value="Genomic_DNA"/>
</dbReference>
<reference evidence="10" key="1">
    <citation type="submission" date="2016-10" db="EMBL/GenBank/DDBJ databases">
        <authorList>
            <person name="Varghese N."/>
            <person name="Submissions S."/>
        </authorList>
    </citation>
    <scope>NUCLEOTIDE SEQUENCE [LARGE SCALE GENOMIC DNA]</scope>
    <source>
        <strain evidence="10">DSM 17101</strain>
    </source>
</reference>
<keyword evidence="10" id="KW-1185">Reference proteome</keyword>
<feature type="domain" description="FAD-binding" evidence="8">
    <location>
        <begin position="46"/>
        <end position="95"/>
    </location>
</feature>
<dbReference type="InterPro" id="IPR002938">
    <property type="entry name" value="FAD-bd"/>
</dbReference>
<dbReference type="GO" id="GO:0071949">
    <property type="term" value="F:FAD binding"/>
    <property type="evidence" value="ECO:0007669"/>
    <property type="project" value="InterPro"/>
</dbReference>
<evidence type="ECO:0000256" key="2">
    <source>
        <dbReference type="ARBA" id="ARBA00004924"/>
    </source>
</evidence>
<gene>
    <name evidence="9" type="ORF">SAMN04489708_12150</name>
</gene>
<dbReference type="SUPFAM" id="SSF51905">
    <property type="entry name" value="FAD/NAD(P)-binding domain"/>
    <property type="match status" value="2"/>
</dbReference>
<dbReference type="Proteomes" id="UP000199317">
    <property type="component" value="Unassembled WGS sequence"/>
</dbReference>
<evidence type="ECO:0000313" key="9">
    <source>
        <dbReference type="EMBL" id="SDP68654.1"/>
    </source>
</evidence>
<comment type="cofactor">
    <cofactor evidence="1">
        <name>FAD</name>
        <dbReference type="ChEBI" id="CHEBI:57692"/>
    </cofactor>
</comment>
<comment type="similarity">
    <text evidence="3">Belongs to the lysine N(6)-hydroxylase/L-ornithine N(5)-oxygenase family.</text>
</comment>
<evidence type="ECO:0000256" key="3">
    <source>
        <dbReference type="ARBA" id="ARBA00007588"/>
    </source>
</evidence>
<dbReference type="InterPro" id="IPR025700">
    <property type="entry name" value="Lys/Orn_oxygenase"/>
</dbReference>
<dbReference type="Pfam" id="PF13434">
    <property type="entry name" value="Lys_Orn_oxgnase"/>
    <property type="match status" value="1"/>
</dbReference>
<proteinExistence type="inferred from homology"/>
<evidence type="ECO:0000259" key="8">
    <source>
        <dbReference type="Pfam" id="PF01494"/>
    </source>
</evidence>
<dbReference type="PRINTS" id="PR00411">
    <property type="entry name" value="PNDRDTASEI"/>
</dbReference>
<dbReference type="AlphaFoldDB" id="A0A1H0UR64"/>
<evidence type="ECO:0000256" key="5">
    <source>
        <dbReference type="ARBA" id="ARBA00022827"/>
    </source>
</evidence>
<dbReference type="PANTHER" id="PTHR43539">
    <property type="entry name" value="FLAVIN-BINDING MONOOXYGENASE-LIKE PROTEIN (AFU_ORTHOLOGUE AFUA_4G09220)"/>
    <property type="match status" value="1"/>
</dbReference>
<evidence type="ECO:0000256" key="6">
    <source>
        <dbReference type="ARBA" id="ARBA00022857"/>
    </source>
</evidence>
<dbReference type="GO" id="GO:0004497">
    <property type="term" value="F:monooxygenase activity"/>
    <property type="evidence" value="ECO:0007669"/>
    <property type="project" value="TreeGrafter"/>
</dbReference>
<dbReference type="PRINTS" id="PR00368">
    <property type="entry name" value="FADPNR"/>
</dbReference>
<keyword evidence="4" id="KW-0285">Flavoprotein</keyword>
<dbReference type="RefSeq" id="WP_092836289.1">
    <property type="nucleotide sequence ID" value="NZ_CP028290.1"/>
</dbReference>
<accession>A0A1H0UR64</accession>
<comment type="pathway">
    <text evidence="2">Siderophore biosynthesis.</text>
</comment>
<evidence type="ECO:0000256" key="1">
    <source>
        <dbReference type="ARBA" id="ARBA00001974"/>
    </source>
</evidence>
<dbReference type="PANTHER" id="PTHR43539:SF91">
    <property type="entry name" value="FAD-DEPENDENT URATE HYDROXYLASE"/>
    <property type="match status" value="1"/>
</dbReference>
<keyword evidence="5" id="KW-0274">FAD</keyword>
<evidence type="ECO:0000256" key="4">
    <source>
        <dbReference type="ARBA" id="ARBA00022630"/>
    </source>
</evidence>
<organism evidence="9 10">
    <name type="scientific">Paracidovorax cattleyae</name>
    <dbReference type="NCBI Taxonomy" id="80868"/>
    <lineage>
        <taxon>Bacteria</taxon>
        <taxon>Pseudomonadati</taxon>
        <taxon>Pseudomonadota</taxon>
        <taxon>Betaproteobacteria</taxon>
        <taxon>Burkholderiales</taxon>
        <taxon>Comamonadaceae</taxon>
        <taxon>Paracidovorax</taxon>
    </lineage>
</organism>
<keyword evidence="7" id="KW-0560">Oxidoreductase</keyword>
<dbReference type="InterPro" id="IPR036188">
    <property type="entry name" value="FAD/NAD-bd_sf"/>
</dbReference>
<protein>
    <submittedName>
        <fullName evidence="9">Predicted flavoprotein CzcO associated with the cation diffusion facilitator CzcD</fullName>
    </submittedName>
</protein>
<keyword evidence="6" id="KW-0521">NADP</keyword>
<evidence type="ECO:0000313" key="10">
    <source>
        <dbReference type="Proteomes" id="UP000199317"/>
    </source>
</evidence>
<dbReference type="Pfam" id="PF01494">
    <property type="entry name" value="FAD_binding_3"/>
    <property type="match status" value="1"/>
</dbReference>
<name>A0A1H0UR64_9BURK</name>
<sequence>MAISSPPGAAGLAALEQRLQHDLLTLNWRAKAWLPQRTHAGRPVIDVLVIGAGQAGLAASMALAQQGIHAVLLDRAPEDHEGPWATTARMETLRSPKELTGPALGVPSLTFRAWFEAQWGDDAWAVLDKIPRMQWMDYLRWYRRVTRADVRNGHAVTAVQPRGDGLVEVQVRTGAGTTAWFARRVVLATGRDGLGGPQIPAFMQGVGRSRWAHSSDVLDYAALRGLRVGVVGAGSSAMDSAATALECGAASVDLLVRRPDLPRINKSKGSGVAGLTHGHHDLPDAWKWRIRHYINTTQVPPPHGSTLRVSRHPNAFFHLGCPVQGVRDNPAADGALHVATPHGSFAFDFLIVSTGFAIDWAQKPEFAAIAPHVRTWGARYTPPPGDEDQELADSPDLGPVFEFREKLPGDCPGLERVHCFCYPAALSHGTVSGDIPAISDGARRLATGLASLFYREDVDYHFGVLQAYAEPELLGDEWTPADTARRVLPG</sequence>
<dbReference type="InterPro" id="IPR050982">
    <property type="entry name" value="Auxin_biosynth/cation_transpt"/>
</dbReference>
<dbReference type="OrthoDB" id="8671611at2"/>
<dbReference type="Gene3D" id="3.50.50.60">
    <property type="entry name" value="FAD/NAD(P)-binding domain"/>
    <property type="match status" value="1"/>
</dbReference>